<dbReference type="EMBL" id="CP016174">
    <property type="protein sequence ID" value="ANN18213.1"/>
    <property type="molecule type" value="Genomic_DNA"/>
</dbReference>
<evidence type="ECO:0000256" key="1">
    <source>
        <dbReference type="SAM" id="Phobius"/>
    </source>
</evidence>
<protein>
    <submittedName>
        <fullName evidence="2">Uncharacterized protein</fullName>
    </submittedName>
</protein>
<keyword evidence="3" id="KW-1185">Reference proteome</keyword>
<dbReference type="Proteomes" id="UP000093695">
    <property type="component" value="Chromosome"/>
</dbReference>
<accession>A0A193C1D8</accession>
<organism evidence="2 3">
    <name type="scientific">Amycolatopsis orientalis</name>
    <name type="common">Nocardia orientalis</name>
    <dbReference type="NCBI Taxonomy" id="31958"/>
    <lineage>
        <taxon>Bacteria</taxon>
        <taxon>Bacillati</taxon>
        <taxon>Actinomycetota</taxon>
        <taxon>Actinomycetes</taxon>
        <taxon>Pseudonocardiales</taxon>
        <taxon>Pseudonocardiaceae</taxon>
        <taxon>Amycolatopsis</taxon>
    </lineage>
</organism>
<gene>
    <name evidence="2" type="ORF">SD37_22935</name>
</gene>
<keyword evidence="1" id="KW-1133">Transmembrane helix</keyword>
<keyword evidence="1" id="KW-0812">Transmembrane</keyword>
<dbReference type="AlphaFoldDB" id="A0A193C1D8"/>
<evidence type="ECO:0000313" key="2">
    <source>
        <dbReference type="EMBL" id="ANN18213.1"/>
    </source>
</evidence>
<proteinExistence type="predicted"/>
<dbReference type="STRING" id="31958.SD37_22935"/>
<feature type="transmembrane region" description="Helical" evidence="1">
    <location>
        <begin position="6"/>
        <end position="23"/>
    </location>
</feature>
<evidence type="ECO:0000313" key="3">
    <source>
        <dbReference type="Proteomes" id="UP000093695"/>
    </source>
</evidence>
<dbReference type="KEGG" id="aori:SD37_22935"/>
<reference evidence="2 3" key="1">
    <citation type="journal article" date="2015" name="Genome Announc.">
        <title>Draft Genome Sequence of Norvancomycin-Producing Strain Amycolatopsis orientalis CPCC200066.</title>
        <authorList>
            <person name="Lei X."/>
            <person name="Yuan F."/>
            <person name="Shi Y."/>
            <person name="Li X."/>
            <person name="Wang L."/>
            <person name="Hong B."/>
        </authorList>
    </citation>
    <scope>NUCLEOTIDE SEQUENCE [LARGE SCALE GENOMIC DNA]</scope>
    <source>
        <strain evidence="2 3">B-37</strain>
    </source>
</reference>
<name>A0A193C1D8_AMYOR</name>
<dbReference type="RefSeq" id="WP_044854959.1">
    <property type="nucleotide sequence ID" value="NZ_CP016174.1"/>
</dbReference>
<keyword evidence="1" id="KW-0472">Membrane</keyword>
<sequence length="213" mass="23722">MVITTWVQAAGTVLLGLVGLWFAHNYRRQIRLKLAERQVEAYVRLWALTAPAAPFRATPLEPAELKKLYDDMSKWYFDDGDGILTSSAARDLFVGVHSNLICPFGEMKPAVLAAQLAALSPADAERRRGCAIIRQISLLRTQLKKDLAMHFGVGYYPDLQPDDRAFLVSCGLSPRRRPWRPRRLRPADRPRVNSCVCGACPAKALPDAGHPDS</sequence>